<feature type="domain" description="HTH tetR-type" evidence="3">
    <location>
        <begin position="7"/>
        <end position="67"/>
    </location>
</feature>
<dbReference type="EMBL" id="QENZ01000003">
    <property type="protein sequence ID" value="PVX51950.1"/>
    <property type="molecule type" value="Genomic_DNA"/>
</dbReference>
<sequence length="200" mass="22789">MARQVDENKINAIKKATVETVVIDGISGASISKIASKAGVSVGYLYRFYKGKRELLEALFEERFQMINNLLLDQVYTQNSVEDIVTFFVKTIYEIANTRPQSISFTHKLLSDFSFELPKEFKKDVTNICQRLIKLGHKTGEIDADITDEIIYVLLVGGVLNFVNIRQRRIFEDKEFTQEDVVKTTELLLKALSPNSKNSN</sequence>
<organism evidence="4 5">
    <name type="scientific">Balneicella halophila</name>
    <dbReference type="NCBI Taxonomy" id="1537566"/>
    <lineage>
        <taxon>Bacteria</taxon>
        <taxon>Pseudomonadati</taxon>
        <taxon>Bacteroidota</taxon>
        <taxon>Bacteroidia</taxon>
        <taxon>Bacteroidales</taxon>
        <taxon>Balneicellaceae</taxon>
        <taxon>Balneicella</taxon>
    </lineage>
</organism>
<name>A0A7L4UQC0_BALHA</name>
<dbReference type="OrthoDB" id="494991at2"/>
<dbReference type="GO" id="GO:0003677">
    <property type="term" value="F:DNA binding"/>
    <property type="evidence" value="ECO:0007669"/>
    <property type="project" value="UniProtKB-UniRule"/>
</dbReference>
<dbReference type="AlphaFoldDB" id="A0A7L4UQC0"/>
<feature type="DNA-binding region" description="H-T-H motif" evidence="2">
    <location>
        <begin position="30"/>
        <end position="49"/>
    </location>
</feature>
<evidence type="ECO:0000313" key="4">
    <source>
        <dbReference type="EMBL" id="PVX51950.1"/>
    </source>
</evidence>
<dbReference type="Proteomes" id="UP000251835">
    <property type="component" value="Unassembled WGS sequence"/>
</dbReference>
<dbReference type="PANTHER" id="PTHR43479">
    <property type="entry name" value="ACREF/ENVCD OPERON REPRESSOR-RELATED"/>
    <property type="match status" value="1"/>
</dbReference>
<protein>
    <submittedName>
        <fullName evidence="4">TetR family transcriptional regulator</fullName>
    </submittedName>
</protein>
<dbReference type="PROSITE" id="PS50977">
    <property type="entry name" value="HTH_TETR_2"/>
    <property type="match status" value="1"/>
</dbReference>
<dbReference type="InterPro" id="IPR001647">
    <property type="entry name" value="HTH_TetR"/>
</dbReference>
<evidence type="ECO:0000313" key="5">
    <source>
        <dbReference type="Proteomes" id="UP000251835"/>
    </source>
</evidence>
<dbReference type="InterPro" id="IPR050624">
    <property type="entry name" value="HTH-type_Tx_Regulator"/>
</dbReference>
<comment type="caution">
    <text evidence="4">The sequence shown here is derived from an EMBL/GenBank/DDBJ whole genome shotgun (WGS) entry which is preliminary data.</text>
</comment>
<evidence type="ECO:0000256" key="1">
    <source>
        <dbReference type="ARBA" id="ARBA00023125"/>
    </source>
</evidence>
<evidence type="ECO:0000259" key="3">
    <source>
        <dbReference type="PROSITE" id="PS50977"/>
    </source>
</evidence>
<dbReference type="SUPFAM" id="SSF46689">
    <property type="entry name" value="Homeodomain-like"/>
    <property type="match status" value="1"/>
</dbReference>
<dbReference type="InterPro" id="IPR009057">
    <property type="entry name" value="Homeodomain-like_sf"/>
</dbReference>
<gene>
    <name evidence="4" type="ORF">C7377_0244</name>
</gene>
<keyword evidence="1 2" id="KW-0238">DNA-binding</keyword>
<evidence type="ECO:0000256" key="2">
    <source>
        <dbReference type="PROSITE-ProRule" id="PRU00335"/>
    </source>
</evidence>
<dbReference type="Gene3D" id="1.10.357.10">
    <property type="entry name" value="Tetracycline Repressor, domain 2"/>
    <property type="match status" value="1"/>
</dbReference>
<dbReference type="PANTHER" id="PTHR43479:SF11">
    <property type="entry name" value="ACREF_ENVCD OPERON REPRESSOR-RELATED"/>
    <property type="match status" value="1"/>
</dbReference>
<dbReference type="RefSeq" id="WP_116495517.1">
    <property type="nucleotide sequence ID" value="NZ_QENZ01000003.1"/>
</dbReference>
<reference evidence="4 5" key="1">
    <citation type="submission" date="2018-05" db="EMBL/GenBank/DDBJ databases">
        <title>Genomic Encyclopedia of Type Strains, Phase IV (KMG-IV): sequencing the most valuable type-strain genomes for metagenomic binning, comparative biology and taxonomic classification.</title>
        <authorList>
            <person name="Goeker M."/>
        </authorList>
    </citation>
    <scope>NUCLEOTIDE SEQUENCE [LARGE SCALE GENOMIC DNA]</scope>
    <source>
        <strain evidence="4 5">DSM 28579</strain>
    </source>
</reference>
<keyword evidence="5" id="KW-1185">Reference proteome</keyword>
<dbReference type="Pfam" id="PF00440">
    <property type="entry name" value="TetR_N"/>
    <property type="match status" value="1"/>
</dbReference>
<proteinExistence type="predicted"/>
<accession>A0A7L4UQC0</accession>